<gene>
    <name evidence="1" type="primary">Acey_s0531.g3027</name>
    <name evidence="1" type="ORF">Y032_0531g3027</name>
</gene>
<protein>
    <submittedName>
        <fullName evidence="1">Uncharacterized protein</fullName>
    </submittedName>
</protein>
<keyword evidence="2" id="KW-1185">Reference proteome</keyword>
<dbReference type="EMBL" id="JARK01000131">
    <property type="protein sequence ID" value="EYC42455.1"/>
    <property type="molecule type" value="Genomic_DNA"/>
</dbReference>
<accession>A0A016WS22</accession>
<dbReference type="AlphaFoldDB" id="A0A016WS22"/>
<dbReference type="Proteomes" id="UP000024635">
    <property type="component" value="Unassembled WGS sequence"/>
</dbReference>
<evidence type="ECO:0000313" key="2">
    <source>
        <dbReference type="Proteomes" id="UP000024635"/>
    </source>
</evidence>
<organism evidence="1 2">
    <name type="scientific">Ancylostoma ceylanicum</name>
    <dbReference type="NCBI Taxonomy" id="53326"/>
    <lineage>
        <taxon>Eukaryota</taxon>
        <taxon>Metazoa</taxon>
        <taxon>Ecdysozoa</taxon>
        <taxon>Nematoda</taxon>
        <taxon>Chromadorea</taxon>
        <taxon>Rhabditida</taxon>
        <taxon>Rhabditina</taxon>
        <taxon>Rhabditomorpha</taxon>
        <taxon>Strongyloidea</taxon>
        <taxon>Ancylostomatidae</taxon>
        <taxon>Ancylostomatinae</taxon>
        <taxon>Ancylostoma</taxon>
    </lineage>
</organism>
<evidence type="ECO:0000313" key="1">
    <source>
        <dbReference type="EMBL" id="EYC42455.1"/>
    </source>
</evidence>
<comment type="caution">
    <text evidence="1">The sequence shown here is derived from an EMBL/GenBank/DDBJ whole genome shotgun (WGS) entry which is preliminary data.</text>
</comment>
<sequence>MCMVCQLRECSWEDFVCICDRSGSSGIGQAIGWFDLFFTPVCSDSPSASLAAVGFICFVEKYCAMIWSHFVIRSGRLSIARDTWRCYAKGGSLFARARPCSQEEP</sequence>
<name>A0A016WS22_9BILA</name>
<reference evidence="2" key="1">
    <citation type="journal article" date="2015" name="Nat. Genet.">
        <title>The genome and transcriptome of the zoonotic hookworm Ancylostoma ceylanicum identify infection-specific gene families.</title>
        <authorList>
            <person name="Schwarz E.M."/>
            <person name="Hu Y."/>
            <person name="Antoshechkin I."/>
            <person name="Miller M.M."/>
            <person name="Sternberg P.W."/>
            <person name="Aroian R.V."/>
        </authorList>
    </citation>
    <scope>NUCLEOTIDE SEQUENCE</scope>
    <source>
        <strain evidence="2">HY135</strain>
    </source>
</reference>
<proteinExistence type="predicted"/>